<dbReference type="RefSeq" id="WP_073126947.1">
    <property type="nucleotide sequence ID" value="NZ_FOCM01000003.1"/>
</dbReference>
<dbReference type="EMBL" id="FOCM01000003">
    <property type="protein sequence ID" value="SEN26402.1"/>
    <property type="molecule type" value="Genomic_DNA"/>
</dbReference>
<evidence type="ECO:0000256" key="3">
    <source>
        <dbReference type="ARBA" id="ARBA00022764"/>
    </source>
</evidence>
<accession>A0A1H8F3Y8</accession>
<sequence length="222" mass="23975">MRLLTILQVAMAILLLQATGAFSAPLEVLIEERARQSYGAELHEAGQFAITVKDPPVEDVVMLADFWMDPVTGQFLTNAVFPDGDVRRLSGLALITLPVPVPVRRIMPGEIVTEADLDVADMPLGRVGSFAVTDRAAIVGMEVRRMLSPGRPVQVQSVIEPRVIERGDRVEIRFTDGALSLTAPGRALADAHRGQDVRIVNLVSNKPVNGIAAAEGIVEIVR</sequence>
<proteinExistence type="inferred from homology"/>
<dbReference type="Gene3D" id="2.30.30.760">
    <property type="match status" value="1"/>
</dbReference>
<dbReference type="InterPro" id="IPR013974">
    <property type="entry name" value="SAF"/>
</dbReference>
<keyword evidence="6" id="KW-0282">Flagellum</keyword>
<reference evidence="7" key="1">
    <citation type="submission" date="2016-10" db="EMBL/GenBank/DDBJ databases">
        <authorList>
            <person name="Varghese N."/>
            <person name="Submissions S."/>
        </authorList>
    </citation>
    <scope>NUCLEOTIDE SEQUENCE [LARGE SCALE GENOMIC DNA]</scope>
    <source>
        <strain evidence="7">DSM 26893</strain>
    </source>
</reference>
<dbReference type="Pfam" id="PF13144">
    <property type="entry name" value="ChapFlgA"/>
    <property type="match status" value="1"/>
</dbReference>
<dbReference type="Gene3D" id="3.90.1210.10">
    <property type="entry name" value="Antifreeze-like/N-acetylneuraminic acid synthase C-terminal domain"/>
    <property type="match status" value="1"/>
</dbReference>
<dbReference type="GO" id="GO:0044780">
    <property type="term" value="P:bacterial-type flagellum assembly"/>
    <property type="evidence" value="ECO:0007669"/>
    <property type="project" value="InterPro"/>
</dbReference>
<dbReference type="CDD" id="cd11614">
    <property type="entry name" value="SAF_CpaB_FlgA_like"/>
    <property type="match status" value="1"/>
</dbReference>
<evidence type="ECO:0000313" key="6">
    <source>
        <dbReference type="EMBL" id="SEN26402.1"/>
    </source>
</evidence>
<protein>
    <recommendedName>
        <fullName evidence="4">Flagella basal body P-ring formation protein FlgA</fullName>
    </recommendedName>
</protein>
<comment type="subcellular location">
    <subcellularLocation>
        <location evidence="1 4">Periplasm</location>
    </subcellularLocation>
</comment>
<dbReference type="GO" id="GO:0042597">
    <property type="term" value="C:periplasmic space"/>
    <property type="evidence" value="ECO:0007669"/>
    <property type="project" value="UniProtKB-SubCell"/>
</dbReference>
<dbReference type="SMART" id="SM00858">
    <property type="entry name" value="SAF"/>
    <property type="match status" value="1"/>
</dbReference>
<gene>
    <name evidence="6" type="ORF">SAMN04488011_103204</name>
</gene>
<dbReference type="PANTHER" id="PTHR36307:SF1">
    <property type="entry name" value="FLAGELLA BASAL BODY P-RING FORMATION PROTEIN FLGA"/>
    <property type="match status" value="1"/>
</dbReference>
<dbReference type="InterPro" id="IPR017585">
    <property type="entry name" value="SAF_FlgA"/>
</dbReference>
<evidence type="ECO:0000256" key="2">
    <source>
        <dbReference type="ARBA" id="ARBA00022729"/>
    </source>
</evidence>
<dbReference type="NCBIfam" id="TIGR03170">
    <property type="entry name" value="flgA_cterm"/>
    <property type="match status" value="1"/>
</dbReference>
<dbReference type="Proteomes" id="UP000199372">
    <property type="component" value="Unassembled WGS sequence"/>
</dbReference>
<feature type="domain" description="SAF" evidence="5">
    <location>
        <begin position="97"/>
        <end position="159"/>
    </location>
</feature>
<dbReference type="AlphaFoldDB" id="A0A1H8F3Y8"/>
<evidence type="ECO:0000256" key="1">
    <source>
        <dbReference type="ARBA" id="ARBA00004418"/>
    </source>
</evidence>
<keyword evidence="3 4" id="KW-0574">Periplasm</keyword>
<evidence type="ECO:0000313" key="7">
    <source>
        <dbReference type="Proteomes" id="UP000199372"/>
    </source>
</evidence>
<keyword evidence="6" id="KW-0969">Cilium</keyword>
<organism evidence="6 7">
    <name type="scientific">Palleronia pelagia</name>
    <dbReference type="NCBI Taxonomy" id="387096"/>
    <lineage>
        <taxon>Bacteria</taxon>
        <taxon>Pseudomonadati</taxon>
        <taxon>Pseudomonadota</taxon>
        <taxon>Alphaproteobacteria</taxon>
        <taxon>Rhodobacterales</taxon>
        <taxon>Roseobacteraceae</taxon>
        <taxon>Palleronia</taxon>
    </lineage>
</organism>
<comment type="function">
    <text evidence="4">Involved in the assembly process of the P-ring formation. It may associate with FlgF on the rod constituting a structure essential for the P-ring assembly or may act as a modulator protein for the P-ring assembly.</text>
</comment>
<keyword evidence="6" id="KW-0966">Cell projection</keyword>
<dbReference type="OrthoDB" id="7727421at2"/>
<evidence type="ECO:0000256" key="4">
    <source>
        <dbReference type="RuleBase" id="RU362063"/>
    </source>
</evidence>
<keyword evidence="4" id="KW-1005">Bacterial flagellum biogenesis</keyword>
<keyword evidence="7" id="KW-1185">Reference proteome</keyword>
<dbReference type="PANTHER" id="PTHR36307">
    <property type="entry name" value="FLAGELLA BASAL BODY P-RING FORMATION PROTEIN FLGA"/>
    <property type="match status" value="1"/>
</dbReference>
<evidence type="ECO:0000259" key="5">
    <source>
        <dbReference type="SMART" id="SM00858"/>
    </source>
</evidence>
<comment type="similarity">
    <text evidence="4">Belongs to the FlgA family.</text>
</comment>
<dbReference type="InterPro" id="IPR039246">
    <property type="entry name" value="Flagellar_FlgA"/>
</dbReference>
<name>A0A1H8F3Y8_9RHOB</name>
<keyword evidence="2" id="KW-0732">Signal</keyword>